<dbReference type="PANTHER" id="PTHR43762:SF1">
    <property type="entry name" value="D-ARABINONO-1,4-LACTONE OXIDASE"/>
    <property type="match status" value="1"/>
</dbReference>
<keyword evidence="7" id="KW-1185">Reference proteome</keyword>
<feature type="domain" description="FAD-binding PCMH-type" evidence="5">
    <location>
        <begin position="21"/>
        <end position="194"/>
    </location>
</feature>
<dbReference type="InterPro" id="IPR007173">
    <property type="entry name" value="ALO_C"/>
</dbReference>
<dbReference type="GO" id="GO:0071949">
    <property type="term" value="F:FAD binding"/>
    <property type="evidence" value="ECO:0007669"/>
    <property type="project" value="InterPro"/>
</dbReference>
<evidence type="ECO:0000256" key="1">
    <source>
        <dbReference type="ARBA" id="ARBA00022630"/>
    </source>
</evidence>
<evidence type="ECO:0000313" key="7">
    <source>
        <dbReference type="Proteomes" id="UP000239485"/>
    </source>
</evidence>
<keyword evidence="1" id="KW-0285">Flavoprotein</keyword>
<evidence type="ECO:0000256" key="3">
    <source>
        <dbReference type="ARBA" id="ARBA00023002"/>
    </source>
</evidence>
<proteinExistence type="predicted"/>
<evidence type="ECO:0000259" key="5">
    <source>
        <dbReference type="PROSITE" id="PS51387"/>
    </source>
</evidence>
<evidence type="ECO:0000256" key="2">
    <source>
        <dbReference type="ARBA" id="ARBA00022827"/>
    </source>
</evidence>
<organism evidence="6 7">
    <name type="scientific">Kineococcus xinjiangensis</name>
    <dbReference type="NCBI Taxonomy" id="512762"/>
    <lineage>
        <taxon>Bacteria</taxon>
        <taxon>Bacillati</taxon>
        <taxon>Actinomycetota</taxon>
        <taxon>Actinomycetes</taxon>
        <taxon>Kineosporiales</taxon>
        <taxon>Kineosporiaceae</taxon>
        <taxon>Kineococcus</taxon>
    </lineage>
</organism>
<dbReference type="InterPro" id="IPR006094">
    <property type="entry name" value="Oxid_FAD_bind_N"/>
</dbReference>
<evidence type="ECO:0000256" key="4">
    <source>
        <dbReference type="SAM" id="MobiDB-lite"/>
    </source>
</evidence>
<keyword evidence="3" id="KW-0560">Oxidoreductase</keyword>
<dbReference type="PANTHER" id="PTHR43762">
    <property type="entry name" value="L-GULONOLACTONE OXIDASE"/>
    <property type="match status" value="1"/>
</dbReference>
<dbReference type="PROSITE" id="PS51387">
    <property type="entry name" value="FAD_PCMH"/>
    <property type="match status" value="1"/>
</dbReference>
<dbReference type="GO" id="GO:0003885">
    <property type="term" value="F:D-arabinono-1,4-lactone oxidase activity"/>
    <property type="evidence" value="ECO:0007669"/>
    <property type="project" value="InterPro"/>
</dbReference>
<dbReference type="InterPro" id="IPR016169">
    <property type="entry name" value="FAD-bd_PCMH_sub2"/>
</dbReference>
<sequence>MQSLGLDRGEAPGQSRALTGWGGTAPTVATLLETTGEEAAVAAVRGADGRGVLARGLARSYGDAAQNSGGLVLDATGMDRILSVDVPSATVVVEAGVSLDTMMRRLLPLGLWVPVTPGTRQVTVGGAIAADIHGKNHHVAGTFTQHVASMDLLMADGSVRTITPETDHDLFWATAGGMGLTGIILRATIRMKRVESAYCLVDTERAENLDDLMDKLSSTDHLYTYSVAWIDCLARGATMGRSVLTRGWSAKRADLPRKLQRDPLTFNPRSLFTAPPVFPSGLLNRATVMAFNEVWFRKAPRERRGEVQGIHPFFHPLDGVHEWNRIYGPRGFLQWQFVVPFGAEETMRACIEALAAAGQASFLAVLKRFGPGNDGPLSFPSPGWTLALDIPVAADRQELSKLLDRLDDLVVEAGGRLYLAKDSRVTPERLRAMYPRIDEWRAVREAVDPNHVFTSDLARRLAL</sequence>
<comment type="caution">
    <text evidence="6">The sequence shown here is derived from an EMBL/GenBank/DDBJ whole genome shotgun (WGS) entry which is preliminary data.</text>
</comment>
<dbReference type="SUPFAM" id="SSF55103">
    <property type="entry name" value="FAD-linked oxidases, C-terminal domain"/>
    <property type="match status" value="1"/>
</dbReference>
<gene>
    <name evidence="6" type="ORF">CLV92_103300</name>
</gene>
<dbReference type="Pfam" id="PF04030">
    <property type="entry name" value="ALO"/>
    <property type="match status" value="1"/>
</dbReference>
<dbReference type="GO" id="GO:0016020">
    <property type="term" value="C:membrane"/>
    <property type="evidence" value="ECO:0007669"/>
    <property type="project" value="InterPro"/>
</dbReference>
<keyword evidence="2" id="KW-0274">FAD</keyword>
<dbReference type="Gene3D" id="1.10.45.10">
    <property type="entry name" value="Vanillyl-alcohol Oxidase, Chain A, domain 4"/>
    <property type="match status" value="1"/>
</dbReference>
<dbReference type="InterPro" id="IPR010031">
    <property type="entry name" value="FAD_lactone_oxidase-like"/>
</dbReference>
<evidence type="ECO:0000313" key="6">
    <source>
        <dbReference type="EMBL" id="PPK97765.1"/>
    </source>
</evidence>
<feature type="region of interest" description="Disordered" evidence="4">
    <location>
        <begin position="1"/>
        <end position="21"/>
    </location>
</feature>
<reference evidence="6 7" key="1">
    <citation type="submission" date="2018-02" db="EMBL/GenBank/DDBJ databases">
        <title>Genomic Encyclopedia of Archaeal and Bacterial Type Strains, Phase II (KMG-II): from individual species to whole genera.</title>
        <authorList>
            <person name="Goeker M."/>
        </authorList>
    </citation>
    <scope>NUCLEOTIDE SEQUENCE [LARGE SCALE GENOMIC DNA]</scope>
    <source>
        <strain evidence="6 7">DSM 22857</strain>
    </source>
</reference>
<dbReference type="InterPro" id="IPR016164">
    <property type="entry name" value="FAD-linked_Oxase-like_C"/>
</dbReference>
<dbReference type="AlphaFoldDB" id="A0A2S6IUF1"/>
<dbReference type="InterPro" id="IPR016166">
    <property type="entry name" value="FAD-bd_PCMH"/>
</dbReference>
<name>A0A2S6IUF1_9ACTN</name>
<dbReference type="SUPFAM" id="SSF56176">
    <property type="entry name" value="FAD-binding/transporter-associated domain-like"/>
    <property type="match status" value="1"/>
</dbReference>
<dbReference type="InterPro" id="IPR036318">
    <property type="entry name" value="FAD-bd_PCMH-like_sf"/>
</dbReference>
<protein>
    <submittedName>
        <fullName evidence="6">Decaprenylphospho-beta-D-ribofuranose 2-oxidase</fullName>
    </submittedName>
</protein>
<dbReference type="InterPro" id="IPR016171">
    <property type="entry name" value="Vanillyl_alc_oxidase_C-sub2"/>
</dbReference>
<accession>A0A2S6IUF1</accession>
<dbReference type="Pfam" id="PF01565">
    <property type="entry name" value="FAD_binding_4"/>
    <property type="match status" value="1"/>
</dbReference>
<dbReference type="Proteomes" id="UP000239485">
    <property type="component" value="Unassembled WGS sequence"/>
</dbReference>
<dbReference type="EMBL" id="PTJD01000003">
    <property type="protein sequence ID" value="PPK97765.1"/>
    <property type="molecule type" value="Genomic_DNA"/>
</dbReference>
<dbReference type="Gene3D" id="3.30.465.10">
    <property type="match status" value="1"/>
</dbReference>